<sequence length="381" mass="42413">MIRFGPWSTTLGLAAGFGALVCGLLLTASGNRSANRLLAALLGVSVLRLMPYVLGFAGFYDVHPWLSFAPFNLGLATGPLLFLYVRRLVTPTLPARAWRHFVPAAVMLGYTLCAFALPLEQKLRWNDSVHEPWIAPLEAAASMLSLAAYLVATVRFHGRYQRWLVEHVSDRDSHRQPWMATVLVSLELWWTVTVGFAFVDRFLTPLSHYDRFPQYLLFAAIILWLGLEGWRHAGHRFPQWSLDAGPVAVPDRDWAALAAGWEARIQSAGWWREPGLTLSDVARRLGTNESYASRAFNRGLGRNFNAVINAMRVAAVQQRLASGDPTPLLTMALEAGFASKASFNRSFREHTGLSPTAWRTAQQTKNRTPPGLETTEEEVTA</sequence>
<evidence type="ECO:0000256" key="5">
    <source>
        <dbReference type="SAM" id="Phobius"/>
    </source>
</evidence>
<dbReference type="InterPro" id="IPR009057">
    <property type="entry name" value="Homeodomain-like_sf"/>
</dbReference>
<protein>
    <submittedName>
        <fullName evidence="7">Helix-turn-helix transcriptional regulator</fullName>
    </submittedName>
</protein>
<evidence type="ECO:0000313" key="7">
    <source>
        <dbReference type="EMBL" id="NOK33021.1"/>
    </source>
</evidence>
<name>A0A7Y4NQS5_9BACT</name>
<dbReference type="RefSeq" id="WP_171433602.1">
    <property type="nucleotide sequence ID" value="NZ_JABFJV010000027.1"/>
</dbReference>
<dbReference type="EMBL" id="JABFJV010000027">
    <property type="protein sequence ID" value="NOK33021.1"/>
    <property type="molecule type" value="Genomic_DNA"/>
</dbReference>
<dbReference type="Proteomes" id="UP000563426">
    <property type="component" value="Unassembled WGS sequence"/>
</dbReference>
<evidence type="ECO:0000256" key="4">
    <source>
        <dbReference type="SAM" id="MobiDB-lite"/>
    </source>
</evidence>
<evidence type="ECO:0000313" key="8">
    <source>
        <dbReference type="Proteomes" id="UP000563426"/>
    </source>
</evidence>
<dbReference type="InterPro" id="IPR018060">
    <property type="entry name" value="HTH_AraC"/>
</dbReference>
<dbReference type="GO" id="GO:0003700">
    <property type="term" value="F:DNA-binding transcription factor activity"/>
    <property type="evidence" value="ECO:0007669"/>
    <property type="project" value="InterPro"/>
</dbReference>
<feature type="transmembrane region" description="Helical" evidence="5">
    <location>
        <begin position="38"/>
        <end position="59"/>
    </location>
</feature>
<dbReference type="PANTHER" id="PTHR43280">
    <property type="entry name" value="ARAC-FAMILY TRANSCRIPTIONAL REGULATOR"/>
    <property type="match status" value="1"/>
</dbReference>
<feature type="transmembrane region" description="Helical" evidence="5">
    <location>
        <begin position="65"/>
        <end position="85"/>
    </location>
</feature>
<accession>A0A7Y4NQS5</accession>
<comment type="caution">
    <text evidence="7">The sequence shown here is derived from an EMBL/GenBank/DDBJ whole genome shotgun (WGS) entry which is preliminary data.</text>
</comment>
<dbReference type="InterPro" id="IPR018062">
    <property type="entry name" value="HTH_AraC-typ_CS"/>
</dbReference>
<dbReference type="Pfam" id="PF12833">
    <property type="entry name" value="HTH_18"/>
    <property type="match status" value="1"/>
</dbReference>
<dbReference type="PROSITE" id="PS00041">
    <property type="entry name" value="HTH_ARAC_FAMILY_1"/>
    <property type="match status" value="1"/>
</dbReference>
<keyword evidence="5" id="KW-1133">Transmembrane helix</keyword>
<dbReference type="GO" id="GO:0043565">
    <property type="term" value="F:sequence-specific DNA binding"/>
    <property type="evidence" value="ECO:0007669"/>
    <property type="project" value="InterPro"/>
</dbReference>
<organism evidence="7 8">
    <name type="scientific">Corallococcus exercitus</name>
    <dbReference type="NCBI Taxonomy" id="2316736"/>
    <lineage>
        <taxon>Bacteria</taxon>
        <taxon>Pseudomonadati</taxon>
        <taxon>Myxococcota</taxon>
        <taxon>Myxococcia</taxon>
        <taxon>Myxococcales</taxon>
        <taxon>Cystobacterineae</taxon>
        <taxon>Myxococcaceae</taxon>
        <taxon>Corallococcus</taxon>
    </lineage>
</organism>
<feature type="region of interest" description="Disordered" evidence="4">
    <location>
        <begin position="352"/>
        <end position="381"/>
    </location>
</feature>
<keyword evidence="8" id="KW-1185">Reference proteome</keyword>
<reference evidence="7 8" key="1">
    <citation type="submission" date="2020-05" db="EMBL/GenBank/DDBJ databases">
        <authorList>
            <person name="Whitworth D."/>
        </authorList>
    </citation>
    <scope>NUCLEOTIDE SEQUENCE [LARGE SCALE GENOMIC DNA]</scope>
    <source>
        <strain evidence="7 8">AB043B</strain>
    </source>
</reference>
<dbReference type="AlphaFoldDB" id="A0A7Y4NQS5"/>
<keyword evidence="5" id="KW-0812">Transmembrane</keyword>
<feature type="transmembrane region" description="Helical" evidence="5">
    <location>
        <begin position="211"/>
        <end position="227"/>
    </location>
</feature>
<proteinExistence type="predicted"/>
<feature type="transmembrane region" description="Helical" evidence="5">
    <location>
        <begin position="97"/>
        <end position="119"/>
    </location>
</feature>
<gene>
    <name evidence="7" type="ORF">HMI49_07410</name>
</gene>
<keyword evidence="3" id="KW-0804">Transcription</keyword>
<evidence type="ECO:0000256" key="2">
    <source>
        <dbReference type="ARBA" id="ARBA00023125"/>
    </source>
</evidence>
<feature type="compositionally biased region" description="Polar residues" evidence="4">
    <location>
        <begin position="353"/>
        <end position="367"/>
    </location>
</feature>
<evidence type="ECO:0000256" key="3">
    <source>
        <dbReference type="ARBA" id="ARBA00023163"/>
    </source>
</evidence>
<feature type="transmembrane region" description="Helical" evidence="5">
    <location>
        <begin position="6"/>
        <end position="26"/>
    </location>
</feature>
<evidence type="ECO:0000256" key="1">
    <source>
        <dbReference type="ARBA" id="ARBA00023015"/>
    </source>
</evidence>
<evidence type="ECO:0000259" key="6">
    <source>
        <dbReference type="PROSITE" id="PS01124"/>
    </source>
</evidence>
<keyword evidence="5" id="KW-0472">Membrane</keyword>
<dbReference type="SUPFAM" id="SSF46689">
    <property type="entry name" value="Homeodomain-like"/>
    <property type="match status" value="1"/>
</dbReference>
<feature type="domain" description="HTH araC/xylS-type" evidence="6">
    <location>
        <begin position="273"/>
        <end position="361"/>
    </location>
</feature>
<keyword evidence="2" id="KW-0238">DNA-binding</keyword>
<feature type="transmembrane region" description="Helical" evidence="5">
    <location>
        <begin position="139"/>
        <end position="157"/>
    </location>
</feature>
<dbReference type="PANTHER" id="PTHR43280:SF28">
    <property type="entry name" value="HTH-TYPE TRANSCRIPTIONAL ACTIVATOR RHAS"/>
    <property type="match status" value="1"/>
</dbReference>
<feature type="transmembrane region" description="Helical" evidence="5">
    <location>
        <begin position="178"/>
        <end position="199"/>
    </location>
</feature>
<dbReference type="PROSITE" id="PS01124">
    <property type="entry name" value="HTH_ARAC_FAMILY_2"/>
    <property type="match status" value="1"/>
</dbReference>
<dbReference type="Gene3D" id="1.10.10.60">
    <property type="entry name" value="Homeodomain-like"/>
    <property type="match status" value="1"/>
</dbReference>
<keyword evidence="1" id="KW-0805">Transcription regulation</keyword>
<dbReference type="SMART" id="SM00342">
    <property type="entry name" value="HTH_ARAC"/>
    <property type="match status" value="1"/>
</dbReference>